<dbReference type="AlphaFoldDB" id="A0A9W8L7W5"/>
<sequence>METRRHKPLDLAREPNPFEHSFSLVQSEDIAAPKALDDTKVYSRTSNSPKTSPSHPSVTPIGRSPLGSILSSRNSTPFSRAAASPSGDKGNQLTPSIKLPPVTAISGPVDPAHMPMVWGAESLRSGPLSPAMLGGPTATSGTPKPLGASTPGASRLGLTDPSLHTGLTPYIAGEAQPTRAFGPIRMPQALVTPYLEAAMHATVNGQDVMSTPGGTLRVAPPRQQLSDTRRLSPNVTTPLAASQSELRSMPRPYGPEPMAPAFPSPRLPPPRAKRARQDSVEDVSNPTIITKRKNTRKTHDNSHPSTQVSRDSSIAPTFLFAPDSDVETNDLDPYATHGADGQPLTEEEKRKQFLERNRIAALKCRQRKKKQLQELQDRHDYMVHENERLRKEYMEMREIALQARAMLAAHADCPIAMANGVHGVDSLPPGLSTSLHSLVPPNTAEAEYAKKIIAAIPPTSNGIPVHSMVMPAMPERDGRRSVSHSQRHMVPEPHYEHSPRMWRD</sequence>
<evidence type="ECO:0000313" key="8">
    <source>
        <dbReference type="EMBL" id="KAJ2750625.1"/>
    </source>
</evidence>
<keyword evidence="4" id="KW-0539">Nucleus</keyword>
<dbReference type="SMART" id="SM00338">
    <property type="entry name" value="BRLZ"/>
    <property type="match status" value="1"/>
</dbReference>
<evidence type="ECO:0000259" key="7">
    <source>
        <dbReference type="PROSITE" id="PS50217"/>
    </source>
</evidence>
<dbReference type="PROSITE" id="PS50217">
    <property type="entry name" value="BZIP"/>
    <property type="match status" value="1"/>
</dbReference>
<evidence type="ECO:0000256" key="5">
    <source>
        <dbReference type="SAM" id="Coils"/>
    </source>
</evidence>
<feature type="coiled-coil region" evidence="5">
    <location>
        <begin position="372"/>
        <end position="406"/>
    </location>
</feature>
<dbReference type="CDD" id="cd14687">
    <property type="entry name" value="bZIP_ATF2"/>
    <property type="match status" value="1"/>
</dbReference>
<keyword evidence="3" id="KW-0804">Transcription</keyword>
<keyword evidence="5" id="KW-0175">Coiled coil</keyword>
<proteinExistence type="predicted"/>
<keyword evidence="2" id="KW-0805">Transcription regulation</keyword>
<dbReference type="Gene3D" id="1.20.5.170">
    <property type="match status" value="1"/>
</dbReference>
<dbReference type="SUPFAM" id="SSF57959">
    <property type="entry name" value="Leucine zipper domain"/>
    <property type="match status" value="1"/>
</dbReference>
<dbReference type="InterPro" id="IPR004827">
    <property type="entry name" value="bZIP"/>
</dbReference>
<feature type="compositionally biased region" description="Polar residues" evidence="6">
    <location>
        <begin position="69"/>
        <end position="78"/>
    </location>
</feature>
<feature type="domain" description="BZIP" evidence="7">
    <location>
        <begin position="347"/>
        <end position="410"/>
    </location>
</feature>
<dbReference type="OrthoDB" id="295274at2759"/>
<dbReference type="InterPro" id="IPR046347">
    <property type="entry name" value="bZIP_sf"/>
</dbReference>
<feature type="compositionally biased region" description="Polar residues" evidence="6">
    <location>
        <begin position="223"/>
        <end position="246"/>
    </location>
</feature>
<name>A0A9W8L7W5_9FUNG</name>
<feature type="region of interest" description="Disordered" evidence="6">
    <location>
        <begin position="209"/>
        <end position="315"/>
    </location>
</feature>
<dbReference type="PANTHER" id="PTHR19304">
    <property type="entry name" value="CYCLIC-AMP RESPONSE ELEMENT BINDING PROTEIN"/>
    <property type="match status" value="1"/>
</dbReference>
<feature type="compositionally biased region" description="Polar residues" evidence="6">
    <location>
        <begin position="42"/>
        <end position="57"/>
    </location>
</feature>
<feature type="region of interest" description="Disordered" evidence="6">
    <location>
        <begin position="1"/>
        <end position="20"/>
    </location>
</feature>
<evidence type="ECO:0000256" key="4">
    <source>
        <dbReference type="ARBA" id="ARBA00023242"/>
    </source>
</evidence>
<dbReference type="Proteomes" id="UP001140011">
    <property type="component" value="Unassembled WGS sequence"/>
</dbReference>
<dbReference type="EMBL" id="JANBUH010000524">
    <property type="protein sequence ID" value="KAJ2750625.1"/>
    <property type="molecule type" value="Genomic_DNA"/>
</dbReference>
<evidence type="ECO:0000256" key="1">
    <source>
        <dbReference type="ARBA" id="ARBA00004123"/>
    </source>
</evidence>
<comment type="caution">
    <text evidence="8">The sequence shown here is derived from an EMBL/GenBank/DDBJ whole genome shotgun (WGS) entry which is preliminary data.</text>
</comment>
<evidence type="ECO:0000256" key="2">
    <source>
        <dbReference type="ARBA" id="ARBA00023015"/>
    </source>
</evidence>
<protein>
    <submittedName>
        <fullName evidence="8">Transcription factor</fullName>
    </submittedName>
</protein>
<dbReference type="GO" id="GO:0003700">
    <property type="term" value="F:DNA-binding transcription factor activity"/>
    <property type="evidence" value="ECO:0007669"/>
    <property type="project" value="InterPro"/>
</dbReference>
<feature type="region of interest" description="Disordered" evidence="6">
    <location>
        <begin position="475"/>
        <end position="504"/>
    </location>
</feature>
<feature type="compositionally biased region" description="Basic and acidic residues" evidence="6">
    <location>
        <begin position="1"/>
        <end position="17"/>
    </location>
</feature>
<reference evidence="8" key="1">
    <citation type="submission" date="2022-07" db="EMBL/GenBank/DDBJ databases">
        <title>Phylogenomic reconstructions and comparative analyses of Kickxellomycotina fungi.</title>
        <authorList>
            <person name="Reynolds N.K."/>
            <person name="Stajich J.E."/>
            <person name="Barry K."/>
            <person name="Grigoriev I.V."/>
            <person name="Crous P."/>
            <person name="Smith M.E."/>
        </authorList>
    </citation>
    <scope>NUCLEOTIDE SEQUENCE</scope>
    <source>
        <strain evidence="8">BCRC 34297</strain>
    </source>
</reference>
<evidence type="ECO:0000256" key="6">
    <source>
        <dbReference type="SAM" id="MobiDB-lite"/>
    </source>
</evidence>
<keyword evidence="9" id="KW-1185">Reference proteome</keyword>
<feature type="compositionally biased region" description="Basic and acidic residues" evidence="6">
    <location>
        <begin position="489"/>
        <end position="504"/>
    </location>
</feature>
<feature type="region of interest" description="Disordered" evidence="6">
    <location>
        <begin position="134"/>
        <end position="154"/>
    </location>
</feature>
<gene>
    <name evidence="8" type="primary">SKO1</name>
    <name evidence="8" type="ORF">GGI19_004996</name>
</gene>
<dbReference type="Pfam" id="PF00170">
    <property type="entry name" value="bZIP_1"/>
    <property type="match status" value="1"/>
</dbReference>
<comment type="subcellular location">
    <subcellularLocation>
        <location evidence="1">Nucleus</location>
    </subcellularLocation>
</comment>
<feature type="compositionally biased region" description="Pro residues" evidence="6">
    <location>
        <begin position="252"/>
        <end position="270"/>
    </location>
</feature>
<feature type="compositionally biased region" description="Polar residues" evidence="6">
    <location>
        <begin position="303"/>
        <end position="315"/>
    </location>
</feature>
<dbReference type="GO" id="GO:0005634">
    <property type="term" value="C:nucleus"/>
    <property type="evidence" value="ECO:0007669"/>
    <property type="project" value="UniProtKB-SubCell"/>
</dbReference>
<organism evidence="8 9">
    <name type="scientific">Coemansia pectinata</name>
    <dbReference type="NCBI Taxonomy" id="1052879"/>
    <lineage>
        <taxon>Eukaryota</taxon>
        <taxon>Fungi</taxon>
        <taxon>Fungi incertae sedis</taxon>
        <taxon>Zoopagomycota</taxon>
        <taxon>Kickxellomycotina</taxon>
        <taxon>Kickxellomycetes</taxon>
        <taxon>Kickxellales</taxon>
        <taxon>Kickxellaceae</taxon>
        <taxon>Coemansia</taxon>
    </lineage>
</organism>
<dbReference type="InterPro" id="IPR021755">
    <property type="entry name" value="TF_Aft1_HRA"/>
</dbReference>
<dbReference type="Pfam" id="PF11786">
    <property type="entry name" value="Aft1_HRA"/>
    <property type="match status" value="1"/>
</dbReference>
<evidence type="ECO:0000256" key="3">
    <source>
        <dbReference type="ARBA" id="ARBA00023163"/>
    </source>
</evidence>
<accession>A0A9W8L7W5</accession>
<feature type="region of interest" description="Disordered" evidence="6">
    <location>
        <begin position="30"/>
        <end position="99"/>
    </location>
</feature>
<dbReference type="InterPro" id="IPR051027">
    <property type="entry name" value="bZIP_transcription_factors"/>
</dbReference>
<evidence type="ECO:0000313" key="9">
    <source>
        <dbReference type="Proteomes" id="UP001140011"/>
    </source>
</evidence>